<dbReference type="CDD" id="cd23668">
    <property type="entry name" value="GH55_beta13glucanase-like"/>
    <property type="match status" value="1"/>
</dbReference>
<evidence type="ECO:0000259" key="1">
    <source>
        <dbReference type="Pfam" id="PF12708"/>
    </source>
</evidence>
<dbReference type="AlphaFoldDB" id="A0A3M9XVD1"/>
<dbReference type="GeneID" id="39607762"/>
<organism evidence="2 3">
    <name type="scientific">Verticillium nonalfalfae</name>
    <dbReference type="NCBI Taxonomy" id="1051616"/>
    <lineage>
        <taxon>Eukaryota</taxon>
        <taxon>Fungi</taxon>
        <taxon>Dikarya</taxon>
        <taxon>Ascomycota</taxon>
        <taxon>Pezizomycotina</taxon>
        <taxon>Sordariomycetes</taxon>
        <taxon>Hypocreomycetidae</taxon>
        <taxon>Glomerellales</taxon>
        <taxon>Plectosphaerellaceae</taxon>
        <taxon>Verticillium</taxon>
    </lineage>
</organism>
<feature type="domain" description="Rhamnogalacturonase A/B/Epimerase-like pectate lyase" evidence="1">
    <location>
        <begin position="417"/>
        <end position="484"/>
    </location>
</feature>
<sequence length="819" mass="88089">MLPLGLASGTIRQIPKSERSRLKMRVSAAFLLAAASAVQGYWMEEIAHQGLSPYHEDPDYQVFRNIRDFGAVGDGVTDDTAAINKAISFGVRCAPGVCKQETTSPATVYFPPGTYLINGSIIDYYYTQLIGDPTDRPVIKAASNFPTESTLGLIDGNQYGANGLAYGATNTFFRQIRNLVLDTTAIPAEKAAFGIHWPSSQATAITNCVFKLAEGAQSKHVGLFIEEGSGGLLNDLTFEGGQYAANLGNQQYTARNWKISNAQVAINQLWNWGWTYKSIHIENCGTGIRMVDNGTASITLLDSEFRQVETAISTARASNTTRSSAAGTLVMYNVLFESVAEILTGPQGIIIPGTDGAQTVTNAGFAMGHVYDPFGPEVFTGNSPAYFPAPPAVLLDGEGKYYERSKPHYDEYPVAAFVSARTFGAKGDGSTDDTAALNKLFAHTAASGLIAFVDAGAYYVTDTVFIPAGARIVGEALSSTILGGGPRYSDMNKPHPVVQVANAGDRGSIEWSDMILSTRGPAPGAKILEYNLHSVAGEASGMWDVHIRVGGFAGTDLLLEQCPTYPNRTVAIEPSCFAAWGSMHITRPAAGLLMENCWVWVADHDLEDPSYRQITIFAGRGVLVESDEGRLWFHASSSEHHVLYQYLFHRTRDVYMGQIQTETPYFQPNPPATVPFPPARAYHDPDFAKECAAGAHPDADPRVPCAMAWGLKIEASRDVKIYGAGLYSFFNDYSTACCQIGAGARCQQRIFDIGGSHGGCVYGNATASGVVGSSTGVEVYNLNIVGTRAMITRNGRDIASYDDNIAGFTAGIGVYKHDE</sequence>
<evidence type="ECO:0000313" key="2">
    <source>
        <dbReference type="EMBL" id="RNJ52233.1"/>
    </source>
</evidence>
<name>A0A3M9XVD1_9PEZI</name>
<dbReference type="GO" id="GO:0004650">
    <property type="term" value="F:polygalacturonase activity"/>
    <property type="evidence" value="ECO:0007669"/>
    <property type="project" value="InterPro"/>
</dbReference>
<dbReference type="InterPro" id="IPR039279">
    <property type="entry name" value="QRT3-like"/>
</dbReference>
<dbReference type="SUPFAM" id="SSF51126">
    <property type="entry name" value="Pectin lyase-like"/>
    <property type="match status" value="2"/>
</dbReference>
<dbReference type="Pfam" id="PF12708">
    <property type="entry name" value="Pect-lyase_RHGA_epim"/>
    <property type="match status" value="2"/>
</dbReference>
<dbReference type="InterPro" id="IPR012334">
    <property type="entry name" value="Pectin_lyas_fold"/>
</dbReference>
<dbReference type="Proteomes" id="UP000267145">
    <property type="component" value="Unassembled WGS sequence"/>
</dbReference>
<dbReference type="STRING" id="1051616.A0A3M9XVD1"/>
<proteinExistence type="predicted"/>
<gene>
    <name evidence="2" type="ORF">D7B24_004073</name>
</gene>
<dbReference type="InterPro" id="IPR011050">
    <property type="entry name" value="Pectin_lyase_fold/virulence"/>
</dbReference>
<dbReference type="RefSeq" id="XP_028490391.1">
    <property type="nucleotide sequence ID" value="XM_028638250.1"/>
</dbReference>
<reference evidence="2 3" key="1">
    <citation type="submission" date="2018-10" db="EMBL/GenBank/DDBJ databases">
        <title>Genome sequence of Verticillium nonalfalfae VnAa140.</title>
        <authorList>
            <person name="Stajich J.E."/>
            <person name="Kasson M.T."/>
        </authorList>
    </citation>
    <scope>NUCLEOTIDE SEQUENCE [LARGE SCALE GENOMIC DNA]</scope>
    <source>
        <strain evidence="2 3">VnAa140</strain>
    </source>
</reference>
<evidence type="ECO:0000313" key="3">
    <source>
        <dbReference type="Proteomes" id="UP000267145"/>
    </source>
</evidence>
<dbReference type="Gene3D" id="2.160.20.10">
    <property type="entry name" value="Single-stranded right-handed beta-helix, Pectin lyase-like"/>
    <property type="match status" value="2"/>
</dbReference>
<protein>
    <recommendedName>
        <fullName evidence="1">Rhamnogalacturonase A/B/Epimerase-like pectate lyase domain-containing protein</fullName>
    </recommendedName>
</protein>
<dbReference type="InterPro" id="IPR024535">
    <property type="entry name" value="RHGA/B-epi-like_pectate_lyase"/>
</dbReference>
<accession>A0A3M9XVD1</accession>
<dbReference type="PANTHER" id="PTHR33928">
    <property type="entry name" value="POLYGALACTURONASE QRT3"/>
    <property type="match status" value="1"/>
</dbReference>
<dbReference type="PANTHER" id="PTHR33928:SF2">
    <property type="entry name" value="PECTATE LYASE SUPERFAMILY PROTEIN DOMAIN-CONTAINING PROTEIN-RELATED"/>
    <property type="match status" value="1"/>
</dbReference>
<comment type="caution">
    <text evidence="2">The sequence shown here is derived from an EMBL/GenBank/DDBJ whole genome shotgun (WGS) entry which is preliminary data.</text>
</comment>
<feature type="domain" description="Rhamnogalacturonase A/B/Epimerase-like pectate lyase" evidence="1">
    <location>
        <begin position="63"/>
        <end position="289"/>
    </location>
</feature>
<dbReference type="EMBL" id="RBVV01000225">
    <property type="protein sequence ID" value="RNJ52233.1"/>
    <property type="molecule type" value="Genomic_DNA"/>
</dbReference>
<keyword evidence="3" id="KW-1185">Reference proteome</keyword>